<keyword evidence="4" id="KW-1185">Reference proteome</keyword>
<dbReference type="RefSeq" id="WP_173500400.1">
    <property type="nucleotide sequence ID" value="NZ_JABSOD010000005.1"/>
</dbReference>
<comment type="caution">
    <text evidence="3">The sequence shown here is derived from an EMBL/GenBank/DDBJ whole genome shotgun (WGS) entry which is preliminary data.</text>
</comment>
<accession>A0A7Y5EIC2</accession>
<dbReference type="Proteomes" id="UP000523161">
    <property type="component" value="Unassembled WGS sequence"/>
</dbReference>
<evidence type="ECO:0000313" key="4">
    <source>
        <dbReference type="Proteomes" id="UP000523161"/>
    </source>
</evidence>
<dbReference type="EMBL" id="JABSOD010000005">
    <property type="protein sequence ID" value="NRQ42151.1"/>
    <property type="molecule type" value="Genomic_DNA"/>
</dbReference>
<dbReference type="InterPro" id="IPR013424">
    <property type="entry name" value="Ice-binding_C"/>
</dbReference>
<gene>
    <name evidence="3" type="ORF">HRH59_06165</name>
</gene>
<dbReference type="AlphaFoldDB" id="A0A7Y5EIC2"/>
<sequence length="217" mass="23648">MKKTLIKVLSATALCFSLSSHAALIQVSATDTAPGSSSYLAPGAGDVGGFPTPYSPGSLIQPQNLFDGMDDIRIASRLDLSALDRSTDNGDPALGWDVDQLEWFTEFYYFDTLLDDWQQVTSWYAFISWDQVETWQADPELSGIDFWTGDVRGFLADSSWLSGDWLAVSSFEGATSTVNNTFFSIRNPAAVPEPASIALFGLALAGIGIRRRKQKQA</sequence>
<evidence type="ECO:0000313" key="3">
    <source>
        <dbReference type="EMBL" id="NRQ42151.1"/>
    </source>
</evidence>
<evidence type="ECO:0000256" key="1">
    <source>
        <dbReference type="SAM" id="SignalP"/>
    </source>
</evidence>
<dbReference type="Pfam" id="PF07589">
    <property type="entry name" value="PEP-CTERM"/>
    <property type="match status" value="1"/>
</dbReference>
<organism evidence="3 4">
    <name type="scientific">Rheinheimera lutimaris</name>
    <dbReference type="NCBI Taxonomy" id="2740584"/>
    <lineage>
        <taxon>Bacteria</taxon>
        <taxon>Pseudomonadati</taxon>
        <taxon>Pseudomonadota</taxon>
        <taxon>Gammaproteobacteria</taxon>
        <taxon>Chromatiales</taxon>
        <taxon>Chromatiaceae</taxon>
        <taxon>Rheinheimera</taxon>
    </lineage>
</organism>
<keyword evidence="1" id="KW-0732">Signal</keyword>
<feature type="chain" id="PRO_5031437831" evidence="1">
    <location>
        <begin position="23"/>
        <end position="217"/>
    </location>
</feature>
<protein>
    <submittedName>
        <fullName evidence="3">PEP-CTERM sorting domain-containing protein</fullName>
    </submittedName>
</protein>
<feature type="signal peptide" evidence="1">
    <location>
        <begin position="1"/>
        <end position="22"/>
    </location>
</feature>
<reference evidence="3 4" key="1">
    <citation type="submission" date="2020-06" db="EMBL/GenBank/DDBJ databases">
        <title>Rheinheimera sp. nov., a marine bacterium isolated from coastal.</title>
        <authorList>
            <person name="Yu Q."/>
            <person name="Qi Y."/>
            <person name="Pu J."/>
        </authorList>
    </citation>
    <scope>NUCLEOTIDE SEQUENCE [LARGE SCALE GENOMIC DNA]</scope>
    <source>
        <strain evidence="3 4">YQF-2</strain>
    </source>
</reference>
<feature type="domain" description="Ice-binding protein C-terminal" evidence="2">
    <location>
        <begin position="190"/>
        <end position="212"/>
    </location>
</feature>
<evidence type="ECO:0000259" key="2">
    <source>
        <dbReference type="Pfam" id="PF07589"/>
    </source>
</evidence>
<name>A0A7Y5EIC2_9GAMM</name>
<proteinExistence type="predicted"/>
<dbReference type="NCBIfam" id="TIGR02595">
    <property type="entry name" value="PEP_CTERM"/>
    <property type="match status" value="1"/>
</dbReference>